<feature type="transmembrane region" description="Helical" evidence="7">
    <location>
        <begin position="372"/>
        <end position="390"/>
    </location>
</feature>
<accession>A0A316U5P9</accession>
<feature type="compositionally biased region" description="Polar residues" evidence="6">
    <location>
        <begin position="504"/>
        <end position="515"/>
    </location>
</feature>
<sequence length="515" mass="55776">MSDHSKDDKDLGEVQPQILTLQPSDVAAGKDANTQLSSKARYSDLFTVFACGAALISDGYQNNAMTMINVLFQKRYGTKVYDSEVSTRISNALLVGAVLGQVTVGVICDRIGRKSAIVLSTLILVTGAIFATAATPVHHSVAALFWWLTVARGATGFGVGAEYPASSTSCSEAANERYSQNKRSTIFILCTNVVLSFGGPLAVSIFLIVLSASHYGGTTSPEDARRLDIVWRIVFGIGALLPLSVFYFRMKMMNSKLYRKSAIKRNVPYWLFVKRYWPRLIGTCGAWFLYDFVTFPNGAFSGTVISTVLKLTSLREIAEYQLLLGTISLPGAIIGAFLVKKIGTRLQLVLGFSGYLILGLIIGLAWTHIIKIPALFVVFYGLFTSMGNLGPGSIAGLQSSESYPSALRGTAYGLSAAIGKTGAAIGTQAFTPIQNHLGKQYTFIIAAGIGVVGILVSWFFCIDTSKLDLEAEDREWLAYLQRNGWHGEVGAPEKEEVDFEYAGKSSQSLQDSRSD</sequence>
<evidence type="ECO:0000256" key="5">
    <source>
        <dbReference type="ARBA" id="ARBA00023136"/>
    </source>
</evidence>
<dbReference type="GeneID" id="37016139"/>
<keyword evidence="3 7" id="KW-0812">Transmembrane</keyword>
<evidence type="ECO:0000256" key="6">
    <source>
        <dbReference type="SAM" id="MobiDB-lite"/>
    </source>
</evidence>
<dbReference type="PROSITE" id="PS50850">
    <property type="entry name" value="MFS"/>
    <property type="match status" value="1"/>
</dbReference>
<dbReference type="Pfam" id="PF00083">
    <property type="entry name" value="Sugar_tr"/>
    <property type="match status" value="1"/>
</dbReference>
<evidence type="ECO:0000313" key="10">
    <source>
        <dbReference type="Proteomes" id="UP000245942"/>
    </source>
</evidence>
<proteinExistence type="predicted"/>
<organism evidence="9 10">
    <name type="scientific">Pseudomicrostroma glucosiphilum</name>
    <dbReference type="NCBI Taxonomy" id="1684307"/>
    <lineage>
        <taxon>Eukaryota</taxon>
        <taxon>Fungi</taxon>
        <taxon>Dikarya</taxon>
        <taxon>Basidiomycota</taxon>
        <taxon>Ustilaginomycotina</taxon>
        <taxon>Exobasidiomycetes</taxon>
        <taxon>Microstromatales</taxon>
        <taxon>Microstromatales incertae sedis</taxon>
        <taxon>Pseudomicrostroma</taxon>
    </lineage>
</organism>
<comment type="subcellular location">
    <subcellularLocation>
        <location evidence="1">Membrane</location>
        <topology evidence="1">Multi-pass membrane protein</topology>
    </subcellularLocation>
</comment>
<feature type="transmembrane region" description="Helical" evidence="7">
    <location>
        <begin position="320"/>
        <end position="339"/>
    </location>
</feature>
<feature type="domain" description="Major facilitator superfamily (MFS) profile" evidence="8">
    <location>
        <begin position="47"/>
        <end position="465"/>
    </location>
</feature>
<evidence type="ECO:0000313" key="9">
    <source>
        <dbReference type="EMBL" id="PWN19663.1"/>
    </source>
</evidence>
<feature type="transmembrane region" description="Helical" evidence="7">
    <location>
        <begin position="115"/>
        <end position="138"/>
    </location>
</feature>
<feature type="transmembrane region" description="Helical" evidence="7">
    <location>
        <begin position="186"/>
        <end position="209"/>
    </location>
</feature>
<feature type="transmembrane region" description="Helical" evidence="7">
    <location>
        <begin position="144"/>
        <end position="165"/>
    </location>
</feature>
<feature type="transmembrane region" description="Helical" evidence="7">
    <location>
        <begin position="441"/>
        <end position="460"/>
    </location>
</feature>
<dbReference type="GO" id="GO:0005886">
    <property type="term" value="C:plasma membrane"/>
    <property type="evidence" value="ECO:0007669"/>
    <property type="project" value="TreeGrafter"/>
</dbReference>
<dbReference type="GO" id="GO:0046943">
    <property type="term" value="F:carboxylic acid transmembrane transporter activity"/>
    <property type="evidence" value="ECO:0007669"/>
    <property type="project" value="TreeGrafter"/>
</dbReference>
<keyword evidence="10" id="KW-1185">Reference proteome</keyword>
<dbReference type="PANTHER" id="PTHR23508">
    <property type="entry name" value="CARBOXYLIC ACID TRANSPORTER PROTEIN HOMOLOG"/>
    <property type="match status" value="1"/>
</dbReference>
<feature type="transmembrane region" description="Helical" evidence="7">
    <location>
        <begin position="346"/>
        <end position="366"/>
    </location>
</feature>
<evidence type="ECO:0000256" key="7">
    <source>
        <dbReference type="SAM" id="Phobius"/>
    </source>
</evidence>
<dbReference type="InterPro" id="IPR005828">
    <property type="entry name" value="MFS_sugar_transport-like"/>
</dbReference>
<evidence type="ECO:0000259" key="8">
    <source>
        <dbReference type="PROSITE" id="PS50850"/>
    </source>
</evidence>
<protein>
    <submittedName>
        <fullName evidence="9">MFS general substrate transporter</fullName>
    </submittedName>
</protein>
<feature type="transmembrane region" description="Helical" evidence="7">
    <location>
        <begin position="89"/>
        <end position="108"/>
    </location>
</feature>
<evidence type="ECO:0000256" key="3">
    <source>
        <dbReference type="ARBA" id="ARBA00022692"/>
    </source>
</evidence>
<reference evidence="9 10" key="1">
    <citation type="journal article" date="2018" name="Mol. Biol. Evol.">
        <title>Broad Genomic Sampling Reveals a Smut Pathogenic Ancestry of the Fungal Clade Ustilaginomycotina.</title>
        <authorList>
            <person name="Kijpornyongpan T."/>
            <person name="Mondo S.J."/>
            <person name="Barry K."/>
            <person name="Sandor L."/>
            <person name="Lee J."/>
            <person name="Lipzen A."/>
            <person name="Pangilinan J."/>
            <person name="LaButti K."/>
            <person name="Hainaut M."/>
            <person name="Henrissat B."/>
            <person name="Grigoriev I.V."/>
            <person name="Spatafora J.W."/>
            <person name="Aime M.C."/>
        </authorList>
    </citation>
    <scope>NUCLEOTIDE SEQUENCE [LARGE SCALE GENOMIC DNA]</scope>
    <source>
        <strain evidence="9 10">MCA 4718</strain>
    </source>
</reference>
<dbReference type="InterPro" id="IPR020846">
    <property type="entry name" value="MFS_dom"/>
</dbReference>
<evidence type="ECO:0000256" key="4">
    <source>
        <dbReference type="ARBA" id="ARBA00022989"/>
    </source>
</evidence>
<evidence type="ECO:0000256" key="2">
    <source>
        <dbReference type="ARBA" id="ARBA00022448"/>
    </source>
</evidence>
<dbReference type="Gene3D" id="1.20.1250.20">
    <property type="entry name" value="MFS general substrate transporter like domains"/>
    <property type="match status" value="1"/>
</dbReference>
<keyword evidence="4 7" id="KW-1133">Transmembrane helix</keyword>
<gene>
    <name evidence="9" type="ORF">BCV69DRAFT_299974</name>
</gene>
<keyword evidence="5 7" id="KW-0472">Membrane</keyword>
<dbReference type="FunFam" id="1.20.1250.20:FF:000140">
    <property type="entry name" value="Putative MFS phospholipid transporter"/>
    <property type="match status" value="1"/>
</dbReference>
<dbReference type="PANTHER" id="PTHR23508:SF10">
    <property type="entry name" value="CARBOXYLIC ACID TRANSPORTER PROTEIN HOMOLOG"/>
    <property type="match status" value="1"/>
</dbReference>
<feature type="region of interest" description="Disordered" evidence="6">
    <location>
        <begin position="496"/>
        <end position="515"/>
    </location>
</feature>
<dbReference type="OrthoDB" id="2153661at2759"/>
<dbReference type="InterPro" id="IPR036259">
    <property type="entry name" value="MFS_trans_sf"/>
</dbReference>
<dbReference type="Proteomes" id="UP000245942">
    <property type="component" value="Unassembled WGS sequence"/>
</dbReference>
<evidence type="ECO:0000256" key="1">
    <source>
        <dbReference type="ARBA" id="ARBA00004141"/>
    </source>
</evidence>
<dbReference type="RefSeq" id="XP_025346823.1">
    <property type="nucleotide sequence ID" value="XM_025494405.1"/>
</dbReference>
<feature type="transmembrane region" description="Helical" evidence="7">
    <location>
        <begin position="229"/>
        <end position="248"/>
    </location>
</feature>
<keyword evidence="2" id="KW-0813">Transport</keyword>
<name>A0A316U5P9_9BASI</name>
<dbReference type="EMBL" id="KZ819330">
    <property type="protein sequence ID" value="PWN19663.1"/>
    <property type="molecule type" value="Genomic_DNA"/>
</dbReference>
<dbReference type="SUPFAM" id="SSF103473">
    <property type="entry name" value="MFS general substrate transporter"/>
    <property type="match status" value="1"/>
</dbReference>
<dbReference type="STRING" id="1684307.A0A316U5P9"/>
<dbReference type="AlphaFoldDB" id="A0A316U5P9"/>